<dbReference type="PANTHER" id="PTHR43017">
    <property type="entry name" value="GALACTOSIDE O-ACETYLTRANSFERASE"/>
    <property type="match status" value="1"/>
</dbReference>
<dbReference type="Pfam" id="PF00132">
    <property type="entry name" value="Hexapep"/>
    <property type="match status" value="1"/>
</dbReference>
<comment type="similarity">
    <text evidence="1 5">Belongs to the transferase hexapeptide repeat family.</text>
</comment>
<evidence type="ECO:0000256" key="5">
    <source>
        <dbReference type="RuleBase" id="RU367021"/>
    </source>
</evidence>
<evidence type="ECO:0000256" key="3">
    <source>
        <dbReference type="ARBA" id="ARBA00022737"/>
    </source>
</evidence>
<keyword evidence="4 5" id="KW-0012">Acyltransferase</keyword>
<dbReference type="Proteomes" id="UP001652394">
    <property type="component" value="Unassembled WGS sequence"/>
</dbReference>
<accession>A0ABT2TAM3</accession>
<keyword evidence="2 5" id="KW-0808">Transferase</keyword>
<proteinExistence type="inferred from homology"/>
<keyword evidence="3" id="KW-0677">Repeat</keyword>
<dbReference type="InterPro" id="IPR039369">
    <property type="entry name" value="LacA-like"/>
</dbReference>
<dbReference type="SUPFAM" id="SSF51161">
    <property type="entry name" value="Trimeric LpxA-like enzymes"/>
    <property type="match status" value="1"/>
</dbReference>
<evidence type="ECO:0000313" key="8">
    <source>
        <dbReference type="Proteomes" id="UP001652394"/>
    </source>
</evidence>
<dbReference type="EC" id="2.3.1.-" evidence="5"/>
<comment type="caution">
    <text evidence="7">The sequence shown here is derived from an EMBL/GenBank/DDBJ whole genome shotgun (WGS) entry which is preliminary data.</text>
</comment>
<evidence type="ECO:0000259" key="6">
    <source>
        <dbReference type="SMART" id="SM01266"/>
    </source>
</evidence>
<dbReference type="EMBL" id="JAOQJX010000007">
    <property type="protein sequence ID" value="MCU6747290.1"/>
    <property type="molecule type" value="Genomic_DNA"/>
</dbReference>
<reference evidence="7 8" key="1">
    <citation type="journal article" date="2021" name="ISME Commun">
        <title>Automated analysis of genomic sequences facilitates high-throughput and comprehensive description of bacteria.</title>
        <authorList>
            <person name="Hitch T.C.A."/>
        </authorList>
    </citation>
    <scope>NUCLEOTIDE SEQUENCE [LARGE SCALE GENOMIC DNA]</scope>
    <source>
        <strain evidence="7 8">H2_18</strain>
    </source>
</reference>
<dbReference type="RefSeq" id="WP_267304026.1">
    <property type="nucleotide sequence ID" value="NZ_JAOQJX010000007.1"/>
</dbReference>
<dbReference type="SMART" id="SM01266">
    <property type="entry name" value="Mac"/>
    <property type="match status" value="1"/>
</dbReference>
<gene>
    <name evidence="7" type="ORF">OCV51_06425</name>
</gene>
<dbReference type="InterPro" id="IPR001451">
    <property type="entry name" value="Hexapep"/>
</dbReference>
<dbReference type="CDD" id="cd03357">
    <property type="entry name" value="LbH_MAT_GAT"/>
    <property type="match status" value="1"/>
</dbReference>
<evidence type="ECO:0000313" key="7">
    <source>
        <dbReference type="EMBL" id="MCU6747290.1"/>
    </source>
</evidence>
<name>A0ABT2TAM3_9FIRM</name>
<protein>
    <recommendedName>
        <fullName evidence="5">Acetyltransferase</fullName>
        <ecNumber evidence="5">2.3.1.-</ecNumber>
    </recommendedName>
</protein>
<dbReference type="Pfam" id="PF12464">
    <property type="entry name" value="Mac"/>
    <property type="match status" value="1"/>
</dbReference>
<evidence type="ECO:0000256" key="2">
    <source>
        <dbReference type="ARBA" id="ARBA00022679"/>
    </source>
</evidence>
<evidence type="ECO:0000256" key="1">
    <source>
        <dbReference type="ARBA" id="ARBA00007274"/>
    </source>
</evidence>
<dbReference type="PROSITE" id="PS00101">
    <property type="entry name" value="HEXAPEP_TRANSFERASES"/>
    <property type="match status" value="1"/>
</dbReference>
<dbReference type="InterPro" id="IPR018357">
    <property type="entry name" value="Hexapep_transf_CS"/>
</dbReference>
<dbReference type="InterPro" id="IPR011004">
    <property type="entry name" value="Trimer_LpxA-like_sf"/>
</dbReference>
<feature type="domain" description="Maltose/galactoside acetyltransferase" evidence="6">
    <location>
        <begin position="4"/>
        <end position="58"/>
    </location>
</feature>
<dbReference type="Gene3D" id="2.160.10.10">
    <property type="entry name" value="Hexapeptide repeat proteins"/>
    <property type="match status" value="1"/>
</dbReference>
<dbReference type="InterPro" id="IPR024688">
    <property type="entry name" value="Mac_dom"/>
</dbReference>
<evidence type="ECO:0000256" key="4">
    <source>
        <dbReference type="ARBA" id="ARBA00023315"/>
    </source>
</evidence>
<organism evidence="7 8">
    <name type="scientific">Faecalicatena acetigenes</name>
    <dbReference type="NCBI Taxonomy" id="2981790"/>
    <lineage>
        <taxon>Bacteria</taxon>
        <taxon>Bacillati</taxon>
        <taxon>Bacillota</taxon>
        <taxon>Clostridia</taxon>
        <taxon>Lachnospirales</taxon>
        <taxon>Lachnospiraceae</taxon>
        <taxon>Faecalicatena</taxon>
    </lineage>
</organism>
<sequence>MTEKERMLSEKLYIADDKELVEDMKRSRRCTRMFNASTEDEYELRIQLIKALFQKTGENIWIEPPFHCDYGCHISVGDNFYANYDCIILDVCDVEIGDNVFLGPRVCIYTAGHPIDAEVRNQRLEFGKKVKIGNNVWIGGSTVLNPGVTIGDSVVVGSGSVVTKDIPSNVIAAGNPCRVIRKITQEDRRYWQTLAEEYYRNKKDEGK</sequence>
<keyword evidence="8" id="KW-1185">Reference proteome</keyword>
<dbReference type="PANTHER" id="PTHR43017:SF1">
    <property type="entry name" value="ACETYLTRANSFERASE YJL218W-RELATED"/>
    <property type="match status" value="1"/>
</dbReference>